<dbReference type="RefSeq" id="WP_344060691.1">
    <property type="nucleotide sequence ID" value="NZ_BAAAPN010000003.1"/>
</dbReference>
<comment type="caution">
    <text evidence="8">The sequence shown here is derived from an EMBL/GenBank/DDBJ whole genome shotgun (WGS) entry which is preliminary data.</text>
</comment>
<keyword evidence="2 6" id="KW-0540">Nuclease</keyword>
<evidence type="ECO:0000256" key="6">
    <source>
        <dbReference type="HAMAP-Rule" id="MF_00265"/>
    </source>
</evidence>
<keyword evidence="9" id="KW-1185">Reference proteome</keyword>
<keyword evidence="4 6" id="KW-0378">Hydrolase</keyword>
<evidence type="ECO:0000256" key="5">
    <source>
        <dbReference type="ARBA" id="ARBA00022842"/>
    </source>
</evidence>
<evidence type="ECO:0000313" key="8">
    <source>
        <dbReference type="EMBL" id="GAA1744527.1"/>
    </source>
</evidence>
<dbReference type="Gene3D" id="3.40.50.1010">
    <property type="entry name" value="5'-nuclease"/>
    <property type="match status" value="1"/>
</dbReference>
<feature type="binding site" evidence="6">
    <location>
        <position position="98"/>
    </location>
    <ligand>
        <name>Mg(2+)</name>
        <dbReference type="ChEBI" id="CHEBI:18420"/>
    </ligand>
</feature>
<accession>A0ABN2JZX1</accession>
<dbReference type="CDD" id="cd18692">
    <property type="entry name" value="PIN_VapC-like"/>
    <property type="match status" value="1"/>
</dbReference>
<evidence type="ECO:0000259" key="7">
    <source>
        <dbReference type="Pfam" id="PF01850"/>
    </source>
</evidence>
<dbReference type="Pfam" id="PF01850">
    <property type="entry name" value="PIN"/>
    <property type="match status" value="1"/>
</dbReference>
<name>A0ABN2JZX1_9MICO</name>
<evidence type="ECO:0000256" key="2">
    <source>
        <dbReference type="ARBA" id="ARBA00022722"/>
    </source>
</evidence>
<dbReference type="InterPro" id="IPR002716">
    <property type="entry name" value="PIN_dom"/>
</dbReference>
<dbReference type="SUPFAM" id="SSF88723">
    <property type="entry name" value="PIN domain-like"/>
    <property type="match status" value="1"/>
</dbReference>
<gene>
    <name evidence="6" type="primary">vapC</name>
    <name evidence="8" type="ORF">GCM10009810_01460</name>
</gene>
<dbReference type="EC" id="3.1.-.-" evidence="6"/>
<evidence type="ECO:0000313" key="9">
    <source>
        <dbReference type="Proteomes" id="UP001501475"/>
    </source>
</evidence>
<keyword evidence="1 6" id="KW-1277">Toxin-antitoxin system</keyword>
<dbReference type="InterPro" id="IPR022907">
    <property type="entry name" value="VapC_family"/>
</dbReference>
<feature type="binding site" evidence="6">
    <location>
        <position position="6"/>
    </location>
    <ligand>
        <name>Mg(2+)</name>
        <dbReference type="ChEBI" id="CHEBI:18420"/>
    </ligand>
</feature>
<organism evidence="8 9">
    <name type="scientific">Nostocoides vanveenii</name>
    <dbReference type="NCBI Taxonomy" id="330835"/>
    <lineage>
        <taxon>Bacteria</taxon>
        <taxon>Bacillati</taxon>
        <taxon>Actinomycetota</taxon>
        <taxon>Actinomycetes</taxon>
        <taxon>Micrococcales</taxon>
        <taxon>Intrasporangiaceae</taxon>
        <taxon>Nostocoides</taxon>
    </lineage>
</organism>
<evidence type="ECO:0000256" key="4">
    <source>
        <dbReference type="ARBA" id="ARBA00022801"/>
    </source>
</evidence>
<keyword evidence="6" id="KW-0800">Toxin</keyword>
<keyword evidence="5 6" id="KW-0460">Magnesium</keyword>
<dbReference type="EMBL" id="BAAAPN010000003">
    <property type="protein sequence ID" value="GAA1744527.1"/>
    <property type="molecule type" value="Genomic_DNA"/>
</dbReference>
<sequence length="135" mass="14688">MADFFDTNVVVYAFDNAEPAKQAVARRLMRDHPDAVISTQVLLEFYSVVTRTFSPSLPTDIALKALTSLADLEVVPADAELVVRAAETSTSHQVSIWDAMIIETARLAGCATLYSEDLQDGLIVRGVTVQNPFAT</sequence>
<keyword evidence="3 6" id="KW-0479">Metal-binding</keyword>
<protein>
    <recommendedName>
        <fullName evidence="6">Ribonuclease VapC</fullName>
        <shortName evidence="6">RNase VapC</shortName>
        <ecNumber evidence="6">3.1.-.-</ecNumber>
    </recommendedName>
    <alternativeName>
        <fullName evidence="6">Toxin VapC</fullName>
    </alternativeName>
</protein>
<comment type="function">
    <text evidence="6">Toxic component of a toxin-antitoxin (TA) system. An RNase.</text>
</comment>
<comment type="similarity">
    <text evidence="6">Belongs to the PINc/VapC protein family.</text>
</comment>
<feature type="domain" description="PIN" evidence="7">
    <location>
        <begin position="4"/>
        <end position="117"/>
    </location>
</feature>
<dbReference type="InterPro" id="IPR029060">
    <property type="entry name" value="PIN-like_dom_sf"/>
</dbReference>
<reference evidence="8 9" key="1">
    <citation type="journal article" date="2019" name="Int. J. Syst. Evol. Microbiol.">
        <title>The Global Catalogue of Microorganisms (GCM) 10K type strain sequencing project: providing services to taxonomists for standard genome sequencing and annotation.</title>
        <authorList>
            <consortium name="The Broad Institute Genomics Platform"/>
            <consortium name="The Broad Institute Genome Sequencing Center for Infectious Disease"/>
            <person name="Wu L."/>
            <person name="Ma J."/>
        </authorList>
    </citation>
    <scope>NUCLEOTIDE SEQUENCE [LARGE SCALE GENOMIC DNA]</scope>
    <source>
        <strain evidence="8 9">JCM 15591</strain>
    </source>
</reference>
<evidence type="ECO:0000256" key="3">
    <source>
        <dbReference type="ARBA" id="ARBA00022723"/>
    </source>
</evidence>
<dbReference type="Proteomes" id="UP001501475">
    <property type="component" value="Unassembled WGS sequence"/>
</dbReference>
<evidence type="ECO:0000256" key="1">
    <source>
        <dbReference type="ARBA" id="ARBA00022649"/>
    </source>
</evidence>
<proteinExistence type="inferred from homology"/>
<comment type="cofactor">
    <cofactor evidence="6">
        <name>Mg(2+)</name>
        <dbReference type="ChEBI" id="CHEBI:18420"/>
    </cofactor>
</comment>
<dbReference type="HAMAP" id="MF_00265">
    <property type="entry name" value="VapC_Nob1"/>
    <property type="match status" value="1"/>
</dbReference>